<dbReference type="GO" id="GO:0017056">
    <property type="term" value="F:structural constituent of nuclear pore"/>
    <property type="evidence" value="ECO:0007669"/>
    <property type="project" value="UniProtKB-UniRule"/>
</dbReference>
<feature type="compositionally biased region" description="Basic and acidic residues" evidence="8">
    <location>
        <begin position="295"/>
        <end position="308"/>
    </location>
</feature>
<dbReference type="Pfam" id="PF04121">
    <property type="entry name" value="Nup84_Nup100"/>
    <property type="match status" value="1"/>
</dbReference>
<dbReference type="OrthoDB" id="3098at2759"/>
<keyword evidence="3" id="KW-0653">Protein transport</keyword>
<evidence type="ECO:0000256" key="2">
    <source>
        <dbReference type="ARBA" id="ARBA00022816"/>
    </source>
</evidence>
<dbReference type="GO" id="GO:0031965">
    <property type="term" value="C:nuclear membrane"/>
    <property type="evidence" value="ECO:0007669"/>
    <property type="project" value="UniProtKB-SubCell"/>
</dbReference>
<evidence type="ECO:0000256" key="8">
    <source>
        <dbReference type="SAM" id="MobiDB-lite"/>
    </source>
</evidence>
<dbReference type="PANTHER" id="PTHR13003:SF2">
    <property type="entry name" value="NUCLEAR PORE COMPLEX PROTEIN NUP107"/>
    <property type="match status" value="1"/>
</dbReference>
<comment type="similarity">
    <text evidence="7">Belongs to the nucleoporin Nup84/Nup107 family.</text>
</comment>
<dbReference type="Gene3D" id="1.10.3450.20">
    <property type="match status" value="1"/>
</dbReference>
<evidence type="ECO:0000256" key="4">
    <source>
        <dbReference type="ARBA" id="ARBA00023010"/>
    </source>
</evidence>
<dbReference type="InterPro" id="IPR007252">
    <property type="entry name" value="Nup84/Nup107"/>
</dbReference>
<feature type="region of interest" description="Disordered" evidence="8">
    <location>
        <begin position="1"/>
        <end position="33"/>
    </location>
</feature>
<dbReference type="GO" id="GO:0006606">
    <property type="term" value="P:protein import into nucleus"/>
    <property type="evidence" value="ECO:0007669"/>
    <property type="project" value="TreeGrafter"/>
</dbReference>
<dbReference type="Gene3D" id="1.20.190.50">
    <property type="match status" value="1"/>
</dbReference>
<evidence type="ECO:0000256" key="5">
    <source>
        <dbReference type="ARBA" id="ARBA00023132"/>
    </source>
</evidence>
<dbReference type="GO" id="GO:0006406">
    <property type="term" value="P:mRNA export from nucleus"/>
    <property type="evidence" value="ECO:0007669"/>
    <property type="project" value="TreeGrafter"/>
</dbReference>
<proteinExistence type="inferred from homology"/>
<comment type="function">
    <text evidence="7">Functions as a component of the nuclear pore complex (NPC).</text>
</comment>
<evidence type="ECO:0000313" key="9">
    <source>
        <dbReference type="EMBL" id="KAF2152882.1"/>
    </source>
</evidence>
<evidence type="ECO:0000256" key="7">
    <source>
        <dbReference type="RuleBase" id="RU365072"/>
    </source>
</evidence>
<organism evidence="9 10">
    <name type="scientific">Myriangium duriaei CBS 260.36</name>
    <dbReference type="NCBI Taxonomy" id="1168546"/>
    <lineage>
        <taxon>Eukaryota</taxon>
        <taxon>Fungi</taxon>
        <taxon>Dikarya</taxon>
        <taxon>Ascomycota</taxon>
        <taxon>Pezizomycotina</taxon>
        <taxon>Dothideomycetes</taxon>
        <taxon>Dothideomycetidae</taxon>
        <taxon>Myriangiales</taxon>
        <taxon>Myriangiaceae</taxon>
        <taxon>Myriangium</taxon>
    </lineage>
</organism>
<feature type="region of interest" description="Disordered" evidence="8">
    <location>
        <begin position="287"/>
        <end position="308"/>
    </location>
</feature>
<dbReference type="GO" id="GO:0000973">
    <property type="term" value="P:post-transcriptional tethering of RNA polymerase II gene DNA at nuclear periphery"/>
    <property type="evidence" value="ECO:0007669"/>
    <property type="project" value="TreeGrafter"/>
</dbReference>
<comment type="subcellular location">
    <subcellularLocation>
        <location evidence="7">Nucleus</location>
        <location evidence="7">Nuclear pore complex</location>
    </subcellularLocation>
    <subcellularLocation>
        <location evidence="7">Nucleus membrane</location>
    </subcellularLocation>
</comment>
<dbReference type="EMBL" id="ML996085">
    <property type="protein sequence ID" value="KAF2152882.1"/>
    <property type="molecule type" value="Genomic_DNA"/>
</dbReference>
<accession>A0A9P4J3P0</accession>
<dbReference type="Proteomes" id="UP000799439">
    <property type="component" value="Unassembled WGS sequence"/>
</dbReference>
<keyword evidence="6 7" id="KW-0539">Nucleus</keyword>
<evidence type="ECO:0000256" key="1">
    <source>
        <dbReference type="ARBA" id="ARBA00022448"/>
    </source>
</evidence>
<keyword evidence="10" id="KW-1185">Reference proteome</keyword>
<reference evidence="9" key="1">
    <citation type="journal article" date="2020" name="Stud. Mycol.">
        <title>101 Dothideomycetes genomes: a test case for predicting lifestyles and emergence of pathogens.</title>
        <authorList>
            <person name="Haridas S."/>
            <person name="Albert R."/>
            <person name="Binder M."/>
            <person name="Bloem J."/>
            <person name="Labutti K."/>
            <person name="Salamov A."/>
            <person name="Andreopoulos B."/>
            <person name="Baker S."/>
            <person name="Barry K."/>
            <person name="Bills G."/>
            <person name="Bluhm B."/>
            <person name="Cannon C."/>
            <person name="Castanera R."/>
            <person name="Culley D."/>
            <person name="Daum C."/>
            <person name="Ezra D."/>
            <person name="Gonzalez J."/>
            <person name="Henrissat B."/>
            <person name="Kuo A."/>
            <person name="Liang C."/>
            <person name="Lipzen A."/>
            <person name="Lutzoni F."/>
            <person name="Magnuson J."/>
            <person name="Mondo S."/>
            <person name="Nolan M."/>
            <person name="Ohm R."/>
            <person name="Pangilinan J."/>
            <person name="Park H.-J."/>
            <person name="Ramirez L."/>
            <person name="Alfaro M."/>
            <person name="Sun H."/>
            <person name="Tritt A."/>
            <person name="Yoshinaga Y."/>
            <person name="Zwiers L.-H."/>
            <person name="Turgeon B."/>
            <person name="Goodwin S."/>
            <person name="Spatafora J."/>
            <person name="Crous P."/>
            <person name="Grigoriev I."/>
        </authorList>
    </citation>
    <scope>NUCLEOTIDE SEQUENCE</scope>
    <source>
        <strain evidence="9">CBS 260.36</strain>
    </source>
</reference>
<protein>
    <recommendedName>
        <fullName evidence="7">Nuclear pore complex protein</fullName>
    </recommendedName>
</protein>
<dbReference type="AlphaFoldDB" id="A0A9P4J3P0"/>
<evidence type="ECO:0000256" key="6">
    <source>
        <dbReference type="ARBA" id="ARBA00023242"/>
    </source>
</evidence>
<dbReference type="PANTHER" id="PTHR13003">
    <property type="entry name" value="NUP107-RELATED"/>
    <property type="match status" value="1"/>
</dbReference>
<keyword evidence="4 7" id="KW-0811">Translocation</keyword>
<keyword evidence="2" id="KW-0509">mRNA transport</keyword>
<keyword evidence="7" id="KW-0472">Membrane</keyword>
<evidence type="ECO:0000313" key="10">
    <source>
        <dbReference type="Proteomes" id="UP000799439"/>
    </source>
</evidence>
<dbReference type="GO" id="GO:0031080">
    <property type="term" value="C:nuclear pore outer ring"/>
    <property type="evidence" value="ECO:0007669"/>
    <property type="project" value="TreeGrafter"/>
</dbReference>
<keyword evidence="1 7" id="KW-0813">Transport</keyword>
<name>A0A9P4J3P0_9PEZI</name>
<evidence type="ECO:0000256" key="3">
    <source>
        <dbReference type="ARBA" id="ARBA00022927"/>
    </source>
</evidence>
<keyword evidence="5 7" id="KW-0906">Nuclear pore complex</keyword>
<comment type="subunit">
    <text evidence="7">Part of the nuclear pore complex (NPC).</text>
</comment>
<sequence>MAPIKPKASRTVSKTVHRKRFSQREQSVDYDSDDELFPSEFATNGAADHDFVDLQNIADRVGKEVDTFAETLDQFREQLNEPNSKRDAALRLCTKYRDYAIDQVKKLKKQNQVQRLHDTRDSFAKAAQDPLFGRAGSVASAHTGGDDASHKTLQQWQAEADTWDLFRAILKSRYPSDQELDAQRDQLKELGEPHRYMNHNQLWQCFVLSNDTAKERHLVLKWLEQAADNESEIKQILSPDQDRKNKSVSTWTNGWMETRERIKGAKRVRMADDMALDLRRTDSSDLLVSSLDPDAPAREGRTLEKGDSTSERSMWMACFEMLRQGKPWAEICAWCVERNQGWKALSMGVATDEQHPVASSGPSSGVLFRRMCLIAARSDATDTYEAAVYGLLGGDLETVKKACRSWNDYVFALFNNLLLSQFDQYLLGFQSLQMPLEFIRKHGFNEDIPNQTSATSTTSSKDLIANLYANHSTSREAHTAFKLVQGSLIANTFHDLCLRVGTAIADEASKDEPSVVIKSVRRSDAGELSEVAIAKDPDALRIVSHMLIMMRFLDQSTFTDDHGDEFDNIIAGYIQLLRSVSKRDITPLYGSMMAEARCVSSLAQVIADNQDARDAMEFIKITQIFNIDAIAVITGQYTYQLDRVLQNRVRTGSSLKMLEDTKEDLYPSRRIKRGALVHELSADDKALVSGLEIFYLVEGHWSVTFAALASACRKLLIDGHFATTRAIVDHIDFDQLSRSKSTNILGRPINVMNAEQVGSVATTQEKLYEVQIMQKEAQVYYDVTMLISAIAALDTWRMVEFEYVHKLPKPASVPAKVKRALEEVNASVEPLLHGILVDAKDDEEAARNAAIRAKYLPEIVIAYLTVLSTAGHIVSRDELLTAMDISTIVANHERSALRQAFVDAGRMTELVTMFAEVSKVMLKLNEIGVPKRNKKERGGRALGIWEIYG</sequence>
<comment type="caution">
    <text evidence="9">The sequence shown here is derived from an EMBL/GenBank/DDBJ whole genome shotgun (WGS) entry which is preliminary data.</text>
</comment>
<gene>
    <name evidence="9" type="ORF">K461DRAFT_277642</name>
</gene>